<feature type="domain" description="FlgD/Vpr Ig-like" evidence="6">
    <location>
        <begin position="116"/>
        <end position="184"/>
    </location>
</feature>
<proteinExistence type="inferred from homology"/>
<dbReference type="AlphaFoldDB" id="A0A935MRZ6"/>
<evidence type="ECO:0000256" key="4">
    <source>
        <dbReference type="ARBA" id="ARBA00024746"/>
    </source>
</evidence>
<dbReference type="EMBL" id="JADJMS010000005">
    <property type="protein sequence ID" value="MBK7413959.1"/>
    <property type="molecule type" value="Genomic_DNA"/>
</dbReference>
<dbReference type="InterPro" id="IPR025965">
    <property type="entry name" value="FlgD/Vpr_Ig-like"/>
</dbReference>
<evidence type="ECO:0000256" key="2">
    <source>
        <dbReference type="ARBA" id="ARBA00016013"/>
    </source>
</evidence>
<evidence type="ECO:0000259" key="6">
    <source>
        <dbReference type="Pfam" id="PF13860"/>
    </source>
</evidence>
<evidence type="ECO:0000256" key="1">
    <source>
        <dbReference type="ARBA" id="ARBA00010577"/>
    </source>
</evidence>
<dbReference type="Pfam" id="PF13860">
    <property type="entry name" value="FlgD_ig"/>
    <property type="match status" value="1"/>
</dbReference>
<accession>A0A935MRZ6</accession>
<dbReference type="Gene3D" id="2.30.30.910">
    <property type="match status" value="1"/>
</dbReference>
<keyword evidence="8" id="KW-0969">Cilium</keyword>
<gene>
    <name evidence="8" type="ORF">IPJ38_01415</name>
</gene>
<keyword evidence="8" id="KW-0966">Cell projection</keyword>
<comment type="caution">
    <text evidence="8">The sequence shown here is derived from an EMBL/GenBank/DDBJ whole genome shotgun (WGS) entry which is preliminary data.</text>
</comment>
<dbReference type="Gene3D" id="2.60.40.4070">
    <property type="match status" value="1"/>
</dbReference>
<protein>
    <recommendedName>
        <fullName evidence="2 5">Basal-body rod modification protein FlgD</fullName>
    </recommendedName>
</protein>
<keyword evidence="8" id="KW-0282">Flagellum</keyword>
<reference evidence="8 9" key="1">
    <citation type="submission" date="2020-10" db="EMBL/GenBank/DDBJ databases">
        <title>Connecting structure to function with the recovery of over 1000 high-quality activated sludge metagenome-assembled genomes encoding full-length rRNA genes using long-read sequencing.</title>
        <authorList>
            <person name="Singleton C.M."/>
            <person name="Petriglieri F."/>
            <person name="Kristensen J.M."/>
            <person name="Kirkegaard R.H."/>
            <person name="Michaelsen T.Y."/>
            <person name="Andersen M.H."/>
            <person name="Karst S.M."/>
            <person name="Dueholm M.S."/>
            <person name="Nielsen P.H."/>
            <person name="Albertsen M."/>
        </authorList>
    </citation>
    <scope>NUCLEOTIDE SEQUENCE [LARGE SCALE GENOMIC DNA]</scope>
    <source>
        <strain evidence="8">EsbW_18-Q3-R4-48_BATAC.463</strain>
    </source>
</reference>
<evidence type="ECO:0000313" key="9">
    <source>
        <dbReference type="Proteomes" id="UP000739411"/>
    </source>
</evidence>
<evidence type="ECO:0000256" key="3">
    <source>
        <dbReference type="ARBA" id="ARBA00022795"/>
    </source>
</evidence>
<keyword evidence="3 5" id="KW-1005">Bacterial flagellum biogenesis</keyword>
<dbReference type="InterPro" id="IPR005648">
    <property type="entry name" value="FlgD"/>
</dbReference>
<dbReference type="Pfam" id="PF13861">
    <property type="entry name" value="FLgD_tudor"/>
    <property type="match status" value="1"/>
</dbReference>
<comment type="similarity">
    <text evidence="1 5">Belongs to the FlgD family.</text>
</comment>
<comment type="function">
    <text evidence="4 5">Required for flagellar hook formation. May act as a scaffolding protein.</text>
</comment>
<dbReference type="InterPro" id="IPR025963">
    <property type="entry name" value="FLgD_Tudor"/>
</dbReference>
<dbReference type="Pfam" id="PF03963">
    <property type="entry name" value="FlgD"/>
    <property type="match status" value="1"/>
</dbReference>
<dbReference type="GO" id="GO:0044781">
    <property type="term" value="P:bacterial-type flagellum organization"/>
    <property type="evidence" value="ECO:0007669"/>
    <property type="project" value="UniProtKB-UniRule"/>
</dbReference>
<evidence type="ECO:0000256" key="5">
    <source>
        <dbReference type="RuleBase" id="RU362076"/>
    </source>
</evidence>
<organism evidence="8 9">
    <name type="scientific">Candidatus Dechloromonas phosphorivorans</name>
    <dbReference type="NCBI Taxonomy" id="2899244"/>
    <lineage>
        <taxon>Bacteria</taxon>
        <taxon>Pseudomonadati</taxon>
        <taxon>Pseudomonadota</taxon>
        <taxon>Betaproteobacteria</taxon>
        <taxon>Rhodocyclales</taxon>
        <taxon>Azonexaceae</taxon>
        <taxon>Dechloromonas</taxon>
    </lineage>
</organism>
<feature type="domain" description="FlgD Tudor-like" evidence="7">
    <location>
        <begin position="93"/>
        <end position="225"/>
    </location>
</feature>
<evidence type="ECO:0000259" key="7">
    <source>
        <dbReference type="Pfam" id="PF13861"/>
    </source>
</evidence>
<name>A0A935MRZ6_9RHOO</name>
<sequence>MAIVGDTTSTTAAATFSAINGNSGSKTKTTSSVEDQQNKFLTLLMTQIKNQDPLNPMDNAAVTTQLAQLNTVSGIEKLNATMTQLLDGYNETQAIQSTGMIGKNVMVAGNNLPLNKSEAVGGVLLEAAADKVTLNIKDSTGKIVQTEEMGARAAGNFYFGWDGKDASGATLADGKYTFTVDASMGGKKITASALQVGTVSAVVRTKTGFVLDLGALGDVAFKDVQQIL</sequence>
<evidence type="ECO:0000313" key="8">
    <source>
        <dbReference type="EMBL" id="MBK7413959.1"/>
    </source>
</evidence>
<dbReference type="Proteomes" id="UP000739411">
    <property type="component" value="Unassembled WGS sequence"/>
</dbReference>